<comment type="caution">
    <text evidence="3">The sequence shown here is derived from an EMBL/GenBank/DDBJ whole genome shotgun (WGS) entry which is preliminary data.</text>
</comment>
<evidence type="ECO:0000313" key="4">
    <source>
        <dbReference type="Proteomes" id="UP000243688"/>
    </source>
</evidence>
<keyword evidence="1" id="KW-0238">DNA-binding</keyword>
<dbReference type="PANTHER" id="PTHR46797">
    <property type="entry name" value="HTH-TYPE TRANSCRIPTIONAL REGULATOR"/>
    <property type="match status" value="1"/>
</dbReference>
<proteinExistence type="predicted"/>
<dbReference type="InterPro" id="IPR050807">
    <property type="entry name" value="TransReg_Diox_bact_type"/>
</dbReference>
<dbReference type="GO" id="GO:0005829">
    <property type="term" value="C:cytosol"/>
    <property type="evidence" value="ECO:0007669"/>
    <property type="project" value="TreeGrafter"/>
</dbReference>
<reference evidence="3 4" key="1">
    <citation type="submission" date="2016-12" db="EMBL/GenBank/DDBJ databases">
        <title>Candidatus Reconcilibacillus cellulovorans genome.</title>
        <authorList>
            <person name="Kolinko S."/>
            <person name="Wu Y.-W."/>
            <person name="Tachea F."/>
            <person name="Denzel E."/>
            <person name="Hiras J."/>
            <person name="Baecker N."/>
            <person name="Chan L.J."/>
            <person name="Eichorst S.A."/>
            <person name="Frey D."/>
            <person name="Adams P.D."/>
            <person name="Pray T."/>
            <person name="Tanjore D."/>
            <person name="Petzold C.J."/>
            <person name="Gladden J.M."/>
            <person name="Simmons B.A."/>
            <person name="Singer S.W."/>
        </authorList>
    </citation>
    <scope>NUCLEOTIDE SEQUENCE [LARGE SCALE GENOMIC DNA]</scope>
    <source>
        <strain evidence="3">JTherm</strain>
    </source>
</reference>
<dbReference type="GO" id="GO:0003700">
    <property type="term" value="F:DNA-binding transcription factor activity"/>
    <property type="evidence" value="ECO:0007669"/>
    <property type="project" value="TreeGrafter"/>
</dbReference>
<dbReference type="SMART" id="SM00530">
    <property type="entry name" value="HTH_XRE"/>
    <property type="match status" value="1"/>
</dbReference>
<evidence type="ECO:0000313" key="3">
    <source>
        <dbReference type="EMBL" id="PDO10728.1"/>
    </source>
</evidence>
<dbReference type="PROSITE" id="PS50943">
    <property type="entry name" value="HTH_CROC1"/>
    <property type="match status" value="1"/>
</dbReference>
<dbReference type="AlphaFoldDB" id="A0A2A6E084"/>
<dbReference type="InterPro" id="IPR010982">
    <property type="entry name" value="Lambda_DNA-bd_dom_sf"/>
</dbReference>
<dbReference type="PANTHER" id="PTHR46797:SF1">
    <property type="entry name" value="METHYLPHOSPHONATE SYNTHASE"/>
    <property type="match status" value="1"/>
</dbReference>
<name>A0A2A6E084_9BACL</name>
<evidence type="ECO:0000256" key="1">
    <source>
        <dbReference type="ARBA" id="ARBA00023125"/>
    </source>
</evidence>
<dbReference type="SUPFAM" id="SSF47413">
    <property type="entry name" value="lambda repressor-like DNA-binding domains"/>
    <property type="match status" value="1"/>
</dbReference>
<protein>
    <submittedName>
        <fullName evidence="3">Transcriptional regulator</fullName>
    </submittedName>
</protein>
<dbReference type="InterPro" id="IPR001387">
    <property type="entry name" value="Cro/C1-type_HTH"/>
</dbReference>
<dbReference type="EMBL" id="MOXJ01000010">
    <property type="protein sequence ID" value="PDO10728.1"/>
    <property type="molecule type" value="Genomic_DNA"/>
</dbReference>
<organism evidence="3 4">
    <name type="scientific">Candidatus Reconcilbacillus cellulovorans</name>
    <dbReference type="NCBI Taxonomy" id="1906605"/>
    <lineage>
        <taxon>Bacteria</taxon>
        <taxon>Bacillati</taxon>
        <taxon>Bacillota</taxon>
        <taxon>Bacilli</taxon>
        <taxon>Bacillales</taxon>
        <taxon>Paenibacillaceae</taxon>
        <taxon>Candidatus Reconcilbacillus</taxon>
    </lineage>
</organism>
<gene>
    <name evidence="3" type="ORF">BLM47_05865</name>
</gene>
<dbReference type="CDD" id="cd00093">
    <property type="entry name" value="HTH_XRE"/>
    <property type="match status" value="1"/>
</dbReference>
<accession>A0A2A6E084</accession>
<dbReference type="Proteomes" id="UP000243688">
    <property type="component" value="Unassembled WGS sequence"/>
</dbReference>
<dbReference type="GO" id="GO:0003677">
    <property type="term" value="F:DNA binding"/>
    <property type="evidence" value="ECO:0007669"/>
    <property type="project" value="UniProtKB-KW"/>
</dbReference>
<sequence>MGHELGRRLRAFRKLKRLTQQELALRAGVSLSVLGEIERGVRDADPRILAKIAEILQVQVAELTGER</sequence>
<feature type="domain" description="HTH cro/C1-type" evidence="2">
    <location>
        <begin position="9"/>
        <end position="63"/>
    </location>
</feature>
<dbReference type="Pfam" id="PF01381">
    <property type="entry name" value="HTH_3"/>
    <property type="match status" value="1"/>
</dbReference>
<evidence type="ECO:0000259" key="2">
    <source>
        <dbReference type="PROSITE" id="PS50943"/>
    </source>
</evidence>
<dbReference type="Gene3D" id="1.10.260.40">
    <property type="entry name" value="lambda repressor-like DNA-binding domains"/>
    <property type="match status" value="1"/>
</dbReference>